<dbReference type="PANTHER" id="PTHR42781:SF5">
    <property type="entry name" value="PUTRESCINE TRANSPORT ATP-BINDING PROTEIN POTG"/>
    <property type="match status" value="1"/>
</dbReference>
<feature type="domain" description="ABC transporter" evidence="11">
    <location>
        <begin position="2"/>
        <end position="234"/>
    </location>
</feature>
<keyword evidence="1" id="KW-0813">Transport</keyword>
<dbReference type="AlphaFoldDB" id="A0A198UKP1"/>
<dbReference type="GO" id="GO:0016887">
    <property type="term" value="F:ATP hydrolysis activity"/>
    <property type="evidence" value="ECO:0007669"/>
    <property type="project" value="InterPro"/>
</dbReference>
<accession>A0A198UKP1</accession>
<keyword evidence="6 12" id="KW-0067">ATP-binding</keyword>
<evidence type="ECO:0000259" key="11">
    <source>
        <dbReference type="PROSITE" id="PS50893"/>
    </source>
</evidence>
<dbReference type="InterPro" id="IPR017871">
    <property type="entry name" value="ABC_transporter-like_CS"/>
</dbReference>
<sequence>MLSIKNLSISFDQRPILTDISFDLQSGQIACLLGASGCGKTTLLRCIAGFETPDSGSIRIQDQTLYDSQIHIPAHERQIGMVFQDYALFPHLTVKDNIAFGLSKMDKTAKSKRVEEMLELIGMSEYANYYPHELSGGQQQRVALVRALAPRPSLILLDEPFSNLDVELRTSLSKEVHRLLTSQNVSAILVTHDQAEAFAMADVVGLITQGKLQQWDTPNALYQRPANESVARFIGEGVIIDVLTMTDDGFDSPIGFIPIPLSAHATKALIRPHDVKPSQDANAIAVTVIDKDFRGGYWLYTLHSAQGQTLLMQTSMAANHSSHEIGDHIGVVIRRASGITASDS</sequence>
<dbReference type="PROSITE" id="PS00211">
    <property type="entry name" value="ABC_TRANSPORTER_1"/>
    <property type="match status" value="1"/>
</dbReference>
<dbReference type="InterPro" id="IPR050093">
    <property type="entry name" value="ABC_SmlMolc_Importer"/>
</dbReference>
<dbReference type="OrthoDB" id="9802264at2"/>
<evidence type="ECO:0000256" key="10">
    <source>
        <dbReference type="ARBA" id="ARBA00023136"/>
    </source>
</evidence>
<keyword evidence="5" id="KW-0547">Nucleotide-binding</keyword>
<name>A0A198UKP1_MORCA</name>
<evidence type="ECO:0000256" key="6">
    <source>
        <dbReference type="ARBA" id="ARBA00022840"/>
    </source>
</evidence>
<dbReference type="RefSeq" id="WP_064609985.1">
    <property type="nucleotide sequence ID" value="NZ_LXHB01000020.1"/>
</dbReference>
<dbReference type="PANTHER" id="PTHR42781">
    <property type="entry name" value="SPERMIDINE/PUTRESCINE IMPORT ATP-BINDING PROTEIN POTA"/>
    <property type="match status" value="1"/>
</dbReference>
<dbReference type="GO" id="GO:0043190">
    <property type="term" value="C:ATP-binding cassette (ABC) transporter complex"/>
    <property type="evidence" value="ECO:0007669"/>
    <property type="project" value="InterPro"/>
</dbReference>
<dbReference type="Gene3D" id="3.40.50.300">
    <property type="entry name" value="P-loop containing nucleotide triphosphate hydrolases"/>
    <property type="match status" value="1"/>
</dbReference>
<dbReference type="InterPro" id="IPR015853">
    <property type="entry name" value="ABC_transpr_FbpC"/>
</dbReference>
<keyword evidence="13" id="KW-1185">Reference proteome</keyword>
<keyword evidence="4" id="KW-0997">Cell inner membrane</keyword>
<dbReference type="Proteomes" id="UP000078228">
    <property type="component" value="Unassembled WGS sequence"/>
</dbReference>
<dbReference type="SUPFAM" id="SSF52540">
    <property type="entry name" value="P-loop containing nucleoside triphosphate hydrolases"/>
    <property type="match status" value="1"/>
</dbReference>
<dbReference type="InterPro" id="IPR027417">
    <property type="entry name" value="P-loop_NTPase"/>
</dbReference>
<keyword evidence="2" id="KW-1003">Cell membrane</keyword>
<evidence type="ECO:0000313" key="13">
    <source>
        <dbReference type="Proteomes" id="UP000078228"/>
    </source>
</evidence>
<reference evidence="12 13" key="1">
    <citation type="journal article" date="2016" name="Genome Biol. Evol.">
        <title>Comparative Genomic Analyses of the Moraxella catarrhalis Serosensitive and Seroresistant Lineages Demonstrate Their Independent Evolution.</title>
        <authorList>
            <person name="Earl J.P."/>
            <person name="de Vries S.P."/>
            <person name="Ahmed A."/>
            <person name="Powell E."/>
            <person name="Schultz M.P."/>
            <person name="Hermans P.W."/>
            <person name="Hill D.J."/>
            <person name="Zhou Z."/>
            <person name="Constantinidou C.I."/>
            <person name="Hu F.Z."/>
            <person name="Bootsma H.J."/>
            <person name="Ehrlich G.D."/>
        </authorList>
    </citation>
    <scope>NUCLEOTIDE SEQUENCE [LARGE SCALE GENOMIC DNA]</scope>
    <source>
        <strain evidence="12 13">Z7542</strain>
    </source>
</reference>
<dbReference type="InterPro" id="IPR013611">
    <property type="entry name" value="Transp-assoc_OB_typ2"/>
</dbReference>
<dbReference type="EMBL" id="LXHC01000021">
    <property type="protein sequence ID" value="OAU95807.1"/>
    <property type="molecule type" value="Genomic_DNA"/>
</dbReference>
<dbReference type="Pfam" id="PF00005">
    <property type="entry name" value="ABC_tran"/>
    <property type="match status" value="1"/>
</dbReference>
<dbReference type="Pfam" id="PF08402">
    <property type="entry name" value="TOBE_2"/>
    <property type="match status" value="1"/>
</dbReference>
<keyword evidence="3" id="KW-0410">Iron transport</keyword>
<keyword evidence="8" id="KW-0408">Iron</keyword>
<dbReference type="SMART" id="SM00382">
    <property type="entry name" value="AAA"/>
    <property type="match status" value="1"/>
</dbReference>
<evidence type="ECO:0000256" key="8">
    <source>
        <dbReference type="ARBA" id="ARBA00023004"/>
    </source>
</evidence>
<dbReference type="CDD" id="cd03259">
    <property type="entry name" value="ABC_Carb_Solutes_like"/>
    <property type="match status" value="1"/>
</dbReference>
<evidence type="ECO:0000256" key="4">
    <source>
        <dbReference type="ARBA" id="ARBA00022519"/>
    </source>
</evidence>
<evidence type="ECO:0000256" key="9">
    <source>
        <dbReference type="ARBA" id="ARBA00023065"/>
    </source>
</evidence>
<evidence type="ECO:0000256" key="5">
    <source>
        <dbReference type="ARBA" id="ARBA00022741"/>
    </source>
</evidence>
<dbReference type="SUPFAM" id="SSF50331">
    <property type="entry name" value="MOP-like"/>
    <property type="match status" value="1"/>
</dbReference>
<organism evidence="12 13">
    <name type="scientific">Moraxella catarrhalis</name>
    <name type="common">Branhamella catarrhalis</name>
    <dbReference type="NCBI Taxonomy" id="480"/>
    <lineage>
        <taxon>Bacteria</taxon>
        <taxon>Pseudomonadati</taxon>
        <taxon>Pseudomonadota</taxon>
        <taxon>Gammaproteobacteria</taxon>
        <taxon>Moraxellales</taxon>
        <taxon>Moraxellaceae</taxon>
        <taxon>Moraxella</taxon>
    </lineage>
</organism>
<comment type="caution">
    <text evidence="12">The sequence shown here is derived from an EMBL/GenBank/DDBJ whole genome shotgun (WGS) entry which is preliminary data.</text>
</comment>
<keyword evidence="7" id="KW-1278">Translocase</keyword>
<evidence type="ECO:0000256" key="3">
    <source>
        <dbReference type="ARBA" id="ARBA00022496"/>
    </source>
</evidence>
<dbReference type="FunFam" id="3.40.50.300:FF:000425">
    <property type="entry name" value="Probable ABC transporter, ATP-binding subunit"/>
    <property type="match status" value="1"/>
</dbReference>
<dbReference type="PATRIC" id="fig|480.237.peg.443"/>
<keyword evidence="9" id="KW-0406">Ion transport</keyword>
<evidence type="ECO:0000256" key="1">
    <source>
        <dbReference type="ARBA" id="ARBA00022448"/>
    </source>
</evidence>
<dbReference type="GO" id="GO:0015697">
    <property type="term" value="P:quaternary ammonium group transport"/>
    <property type="evidence" value="ECO:0007669"/>
    <property type="project" value="UniProtKB-ARBA"/>
</dbReference>
<dbReference type="GO" id="GO:0015408">
    <property type="term" value="F:ABC-type ferric iron transporter activity"/>
    <property type="evidence" value="ECO:0007669"/>
    <property type="project" value="InterPro"/>
</dbReference>
<dbReference type="PROSITE" id="PS50893">
    <property type="entry name" value="ABC_TRANSPORTER_2"/>
    <property type="match status" value="1"/>
</dbReference>
<keyword evidence="10" id="KW-0472">Membrane</keyword>
<dbReference type="InterPro" id="IPR008995">
    <property type="entry name" value="Mo/tungstate-bd_C_term_dom"/>
</dbReference>
<evidence type="ECO:0000256" key="7">
    <source>
        <dbReference type="ARBA" id="ARBA00022967"/>
    </source>
</evidence>
<proteinExistence type="predicted"/>
<dbReference type="GO" id="GO:0005524">
    <property type="term" value="F:ATP binding"/>
    <property type="evidence" value="ECO:0007669"/>
    <property type="project" value="UniProtKB-KW"/>
</dbReference>
<dbReference type="InterPro" id="IPR003439">
    <property type="entry name" value="ABC_transporter-like_ATP-bd"/>
</dbReference>
<gene>
    <name evidence="12" type="ORF">AO384_1165</name>
</gene>
<evidence type="ECO:0000313" key="12">
    <source>
        <dbReference type="EMBL" id="OAU95807.1"/>
    </source>
</evidence>
<protein>
    <submittedName>
        <fullName evidence="12">Ferric iron ABC transporter, ATP-binding protein</fullName>
    </submittedName>
</protein>
<evidence type="ECO:0000256" key="2">
    <source>
        <dbReference type="ARBA" id="ARBA00022475"/>
    </source>
</evidence>
<dbReference type="InterPro" id="IPR003593">
    <property type="entry name" value="AAA+_ATPase"/>
</dbReference>